<keyword evidence="14" id="KW-1185">Reference proteome</keyword>
<dbReference type="RefSeq" id="WP_097149215.1">
    <property type="nucleotide sequence ID" value="NZ_OBQC01000005.1"/>
</dbReference>
<accession>A0A285UAU4</accession>
<gene>
    <name evidence="13" type="ORF">SAMN05877842_1057</name>
</gene>
<dbReference type="Gene3D" id="1.20.1560.10">
    <property type="entry name" value="ABC transporter type 1, transmembrane domain"/>
    <property type="match status" value="1"/>
</dbReference>
<feature type="compositionally biased region" description="Polar residues" evidence="9">
    <location>
        <begin position="1"/>
        <end position="13"/>
    </location>
</feature>
<feature type="transmembrane region" description="Helical" evidence="10">
    <location>
        <begin position="291"/>
        <end position="320"/>
    </location>
</feature>
<dbReference type="InterPro" id="IPR036640">
    <property type="entry name" value="ABC1_TM_sf"/>
</dbReference>
<proteinExistence type="predicted"/>
<dbReference type="Pfam" id="PF00005">
    <property type="entry name" value="ABC_tran"/>
    <property type="match status" value="1"/>
</dbReference>
<feature type="domain" description="ABC transporter" evidence="11">
    <location>
        <begin position="374"/>
        <end position="608"/>
    </location>
</feature>
<dbReference type="InterPro" id="IPR011527">
    <property type="entry name" value="ABC1_TM_dom"/>
</dbReference>
<keyword evidence="4 10" id="KW-0812">Transmembrane</keyword>
<feature type="domain" description="ABC transmembrane type-1" evidence="12">
    <location>
        <begin position="60"/>
        <end position="340"/>
    </location>
</feature>
<dbReference type="OrthoDB" id="9770415at2"/>
<dbReference type="FunFam" id="1.20.1560.10:FF:000011">
    <property type="entry name" value="Multidrug ABC transporter ATP-binding protein"/>
    <property type="match status" value="1"/>
</dbReference>
<dbReference type="FunFam" id="3.40.50.300:FF:000287">
    <property type="entry name" value="Multidrug ABC transporter ATP-binding protein"/>
    <property type="match status" value="1"/>
</dbReference>
<dbReference type="SMART" id="SM00382">
    <property type="entry name" value="AAA"/>
    <property type="match status" value="1"/>
</dbReference>
<dbReference type="PANTHER" id="PTHR43394:SF1">
    <property type="entry name" value="ATP-BINDING CASSETTE SUB-FAMILY B MEMBER 10, MITOCHONDRIAL"/>
    <property type="match status" value="1"/>
</dbReference>
<evidence type="ECO:0000256" key="8">
    <source>
        <dbReference type="ARBA" id="ARBA00023136"/>
    </source>
</evidence>
<evidence type="ECO:0000256" key="6">
    <source>
        <dbReference type="ARBA" id="ARBA00022840"/>
    </source>
</evidence>
<evidence type="ECO:0000259" key="12">
    <source>
        <dbReference type="PROSITE" id="PS50929"/>
    </source>
</evidence>
<dbReference type="GO" id="GO:0015421">
    <property type="term" value="F:ABC-type oligopeptide transporter activity"/>
    <property type="evidence" value="ECO:0007669"/>
    <property type="project" value="TreeGrafter"/>
</dbReference>
<feature type="transmembrane region" description="Helical" evidence="10">
    <location>
        <begin position="94"/>
        <end position="120"/>
    </location>
</feature>
<evidence type="ECO:0000256" key="7">
    <source>
        <dbReference type="ARBA" id="ARBA00022989"/>
    </source>
</evidence>
<organism evidence="13 14">
    <name type="scientific">Ureibacillus acetophenoni</name>
    <dbReference type="NCBI Taxonomy" id="614649"/>
    <lineage>
        <taxon>Bacteria</taxon>
        <taxon>Bacillati</taxon>
        <taxon>Bacillota</taxon>
        <taxon>Bacilli</taxon>
        <taxon>Bacillales</taxon>
        <taxon>Caryophanaceae</taxon>
        <taxon>Ureibacillus</taxon>
    </lineage>
</organism>
<evidence type="ECO:0000259" key="11">
    <source>
        <dbReference type="PROSITE" id="PS50893"/>
    </source>
</evidence>
<evidence type="ECO:0000256" key="10">
    <source>
        <dbReference type="SAM" id="Phobius"/>
    </source>
</evidence>
<feature type="transmembrane region" description="Helical" evidence="10">
    <location>
        <begin position="195"/>
        <end position="212"/>
    </location>
</feature>
<sequence length="613" mass="68892">MSNSVQPPVSQTARPPEPRNVLRHPGGRFNGPAEKAKDQKGTIQRIWTYLKNERLGLISAIVYVILSSLLSLLGPLLIGIIIDKYILVNDIEGTIRMVLLLTAIYVAGAIFTWLQTFVMIRVSQKTIWRLRQNLFEKFQLLPLATFDKRQQGDLMSRMTNDIENLNAALSQSVVQIISTILTVIGSAIAMFYLNWTLAIVTMLIIPCILWAAKQIIKRSSKNYREKQRDLGQLNGFVAETISNSDITTLFGKEVPTIEQFNEANEKLRKSAMRAEIVTGLMGPVNNFINTLGIGIVVGVGALLSINNLVTIGIIASFITYSRQFLRPINQLSNLFNTFQSAIAGAERVFEIIDEQEEPKDSQNAITKKKFNGDVKFRNVDFHYGIEKPVLRNISFEAKAGDTIALVGPTGSGKTTIIQLLNRFYDVRNGEVLIDGENIKNYRMENLRDHIGVVLQDTYLFSGSVRENIRYGKLDATDEEVEQAAKIAYAHNFIKYLPKRYDTMLVSGGMNLSQGQRQLIAIARAILEDPDILILDEATSSVDTMTEVHIQKGLNNLMKGRTSFVIAHRLKTIENADKILVIKDGTILEQGNHETLMKQHGFYYNLQNQLQIQE</sequence>
<dbReference type="PROSITE" id="PS00211">
    <property type="entry name" value="ABC_TRANSPORTER_1"/>
    <property type="match status" value="1"/>
</dbReference>
<feature type="transmembrane region" description="Helical" evidence="10">
    <location>
        <begin position="165"/>
        <end position="189"/>
    </location>
</feature>
<protein>
    <submittedName>
        <fullName evidence="13">ATP-binding cassette subfamily B protein</fullName>
    </submittedName>
</protein>
<dbReference type="GO" id="GO:0016887">
    <property type="term" value="F:ATP hydrolysis activity"/>
    <property type="evidence" value="ECO:0007669"/>
    <property type="project" value="InterPro"/>
</dbReference>
<reference evidence="14" key="1">
    <citation type="submission" date="2017-08" db="EMBL/GenBank/DDBJ databases">
        <authorList>
            <person name="Varghese N."/>
            <person name="Submissions S."/>
        </authorList>
    </citation>
    <scope>NUCLEOTIDE SEQUENCE [LARGE SCALE GENOMIC DNA]</scope>
    <source>
        <strain evidence="14">JC23</strain>
    </source>
</reference>
<evidence type="ECO:0000313" key="13">
    <source>
        <dbReference type="EMBL" id="SOC39020.1"/>
    </source>
</evidence>
<dbReference type="SUPFAM" id="SSF90123">
    <property type="entry name" value="ABC transporter transmembrane region"/>
    <property type="match status" value="1"/>
</dbReference>
<evidence type="ECO:0000256" key="1">
    <source>
        <dbReference type="ARBA" id="ARBA00004651"/>
    </source>
</evidence>
<evidence type="ECO:0000313" key="14">
    <source>
        <dbReference type="Proteomes" id="UP000219252"/>
    </source>
</evidence>
<dbReference type="InterPro" id="IPR039421">
    <property type="entry name" value="Type_1_exporter"/>
</dbReference>
<dbReference type="PROSITE" id="PS50929">
    <property type="entry name" value="ABC_TM1F"/>
    <property type="match status" value="1"/>
</dbReference>
<evidence type="ECO:0000256" key="4">
    <source>
        <dbReference type="ARBA" id="ARBA00022692"/>
    </source>
</evidence>
<keyword evidence="3" id="KW-1003">Cell membrane</keyword>
<dbReference type="InterPro" id="IPR003593">
    <property type="entry name" value="AAA+_ATPase"/>
</dbReference>
<dbReference type="CDD" id="cd18547">
    <property type="entry name" value="ABC_6TM_Tm288_like"/>
    <property type="match status" value="1"/>
</dbReference>
<keyword evidence="7 10" id="KW-1133">Transmembrane helix</keyword>
<dbReference type="PANTHER" id="PTHR43394">
    <property type="entry name" value="ATP-DEPENDENT PERMEASE MDL1, MITOCHONDRIAL"/>
    <property type="match status" value="1"/>
</dbReference>
<dbReference type="SUPFAM" id="SSF52540">
    <property type="entry name" value="P-loop containing nucleoside triphosphate hydrolases"/>
    <property type="match status" value="1"/>
</dbReference>
<evidence type="ECO:0000256" key="2">
    <source>
        <dbReference type="ARBA" id="ARBA00022448"/>
    </source>
</evidence>
<dbReference type="Pfam" id="PF00664">
    <property type="entry name" value="ABC_membrane"/>
    <property type="match status" value="1"/>
</dbReference>
<dbReference type="EMBL" id="OBQC01000005">
    <property type="protein sequence ID" value="SOC39020.1"/>
    <property type="molecule type" value="Genomic_DNA"/>
</dbReference>
<evidence type="ECO:0000256" key="5">
    <source>
        <dbReference type="ARBA" id="ARBA00022741"/>
    </source>
</evidence>
<keyword evidence="5" id="KW-0547">Nucleotide-binding</keyword>
<keyword evidence="8 10" id="KW-0472">Membrane</keyword>
<feature type="region of interest" description="Disordered" evidence="9">
    <location>
        <begin position="1"/>
        <end position="37"/>
    </location>
</feature>
<dbReference type="GO" id="GO:0005524">
    <property type="term" value="F:ATP binding"/>
    <property type="evidence" value="ECO:0007669"/>
    <property type="project" value="UniProtKB-KW"/>
</dbReference>
<name>A0A285UAU4_9BACL</name>
<dbReference type="AlphaFoldDB" id="A0A285UAU4"/>
<feature type="transmembrane region" description="Helical" evidence="10">
    <location>
        <begin position="55"/>
        <end position="82"/>
    </location>
</feature>
<keyword evidence="2" id="KW-0813">Transport</keyword>
<dbReference type="PROSITE" id="PS50893">
    <property type="entry name" value="ABC_TRANSPORTER_2"/>
    <property type="match status" value="1"/>
</dbReference>
<dbReference type="InterPro" id="IPR003439">
    <property type="entry name" value="ABC_transporter-like_ATP-bd"/>
</dbReference>
<dbReference type="Gene3D" id="3.40.50.300">
    <property type="entry name" value="P-loop containing nucleotide triphosphate hydrolases"/>
    <property type="match status" value="1"/>
</dbReference>
<dbReference type="InterPro" id="IPR017871">
    <property type="entry name" value="ABC_transporter-like_CS"/>
</dbReference>
<comment type="subcellular location">
    <subcellularLocation>
        <location evidence="1">Cell membrane</location>
        <topology evidence="1">Multi-pass membrane protein</topology>
    </subcellularLocation>
</comment>
<evidence type="ECO:0000256" key="3">
    <source>
        <dbReference type="ARBA" id="ARBA00022475"/>
    </source>
</evidence>
<dbReference type="InterPro" id="IPR027417">
    <property type="entry name" value="P-loop_NTPase"/>
</dbReference>
<evidence type="ECO:0000256" key="9">
    <source>
        <dbReference type="SAM" id="MobiDB-lite"/>
    </source>
</evidence>
<dbReference type="GO" id="GO:0005886">
    <property type="term" value="C:plasma membrane"/>
    <property type="evidence" value="ECO:0007669"/>
    <property type="project" value="UniProtKB-SubCell"/>
</dbReference>
<dbReference type="Proteomes" id="UP000219252">
    <property type="component" value="Unassembled WGS sequence"/>
</dbReference>
<keyword evidence="6 13" id="KW-0067">ATP-binding</keyword>